<dbReference type="InterPro" id="IPR017972">
    <property type="entry name" value="Cyt_P450_CS"/>
</dbReference>
<gene>
    <name evidence="3" type="ORF">ACFFIA_26515</name>
</gene>
<dbReference type="Gene3D" id="1.10.630.10">
    <property type="entry name" value="Cytochrome P450"/>
    <property type="match status" value="1"/>
</dbReference>
<keyword evidence="2" id="KW-0349">Heme</keyword>
<evidence type="ECO:0000256" key="1">
    <source>
        <dbReference type="ARBA" id="ARBA00010617"/>
    </source>
</evidence>
<dbReference type="Pfam" id="PF00067">
    <property type="entry name" value="p450"/>
    <property type="match status" value="2"/>
</dbReference>
<dbReference type="RefSeq" id="WP_377255181.1">
    <property type="nucleotide sequence ID" value="NZ_JBHLUH010000056.1"/>
</dbReference>
<keyword evidence="2" id="KW-0560">Oxidoreductase</keyword>
<keyword evidence="4" id="KW-1185">Reference proteome</keyword>
<evidence type="ECO:0000256" key="2">
    <source>
        <dbReference type="RuleBase" id="RU000461"/>
    </source>
</evidence>
<dbReference type="PROSITE" id="PS00086">
    <property type="entry name" value="CYTOCHROME_P450"/>
    <property type="match status" value="1"/>
</dbReference>
<protein>
    <submittedName>
        <fullName evidence="3">Cytochrome P450</fullName>
    </submittedName>
</protein>
<dbReference type="Proteomes" id="UP001589867">
    <property type="component" value="Unassembled WGS sequence"/>
</dbReference>
<evidence type="ECO:0000313" key="3">
    <source>
        <dbReference type="EMBL" id="MFC0531201.1"/>
    </source>
</evidence>
<comment type="similarity">
    <text evidence="1 2">Belongs to the cytochrome P450 family.</text>
</comment>
<dbReference type="InterPro" id="IPR002397">
    <property type="entry name" value="Cyt_P450_B"/>
</dbReference>
<dbReference type="InterPro" id="IPR001128">
    <property type="entry name" value="Cyt_P450"/>
</dbReference>
<keyword evidence="2" id="KW-0503">Monooxygenase</keyword>
<dbReference type="SUPFAM" id="SSF48264">
    <property type="entry name" value="Cytochrome P450"/>
    <property type="match status" value="1"/>
</dbReference>
<dbReference type="EMBL" id="JBHLUH010000056">
    <property type="protein sequence ID" value="MFC0531201.1"/>
    <property type="molecule type" value="Genomic_DNA"/>
</dbReference>
<keyword evidence="2" id="KW-0479">Metal-binding</keyword>
<sequence>MTSTEPLGCPVSHTDYRHDGPILSHYATASAEREAAPFYFNDSTNRPFWMITRYEHVLEAIQMPEYFSNAVSNALSPDRKMRFMPNNLDGEEHVRLRRVLNRWFSPAAVRGLDALARQRARELVEEVAPLGGTDLVEGFALRYPTEMFLATIGMPVEDGPKFLGWVDALFSNLYKGPEAEAAVASILDYFDGAIEDRRSGPRDPETDFLSRMLHPEHGPGWLSKDDLKTVCLSLVTAGLDTTRSGLGYVFAHLATHPEDRRRLVDDPGLVPRAIEEFMRLYSLILQEGRLVVKDIDFHGLPMKAGDIVWLGVASANRDPRKFECPDEFRLDRENTGHHLGFGAGVHRCLGMHLARHEIEVVVREWHRQIPEYELAPGTELIERGHQLSLRSLPLVWSA</sequence>
<dbReference type="InterPro" id="IPR036396">
    <property type="entry name" value="Cyt_P450_sf"/>
</dbReference>
<keyword evidence="2" id="KW-0408">Iron</keyword>
<accession>A0ABV6M903</accession>
<dbReference type="PRINTS" id="PR00385">
    <property type="entry name" value="P450"/>
</dbReference>
<evidence type="ECO:0000313" key="4">
    <source>
        <dbReference type="Proteomes" id="UP001589867"/>
    </source>
</evidence>
<dbReference type="PANTHER" id="PTHR46696:SF6">
    <property type="entry name" value="P450, PUTATIVE (EUROFUNG)-RELATED"/>
    <property type="match status" value="1"/>
</dbReference>
<reference evidence="3 4" key="1">
    <citation type="submission" date="2024-09" db="EMBL/GenBank/DDBJ databases">
        <authorList>
            <person name="Sun Q."/>
            <person name="Mori K."/>
        </authorList>
    </citation>
    <scope>NUCLEOTIDE SEQUENCE [LARGE SCALE GENOMIC DNA]</scope>
    <source>
        <strain evidence="3 4">TBRC 3947</strain>
    </source>
</reference>
<name>A0ABV6M903_9ACTN</name>
<dbReference type="PANTHER" id="PTHR46696">
    <property type="entry name" value="P450, PUTATIVE (EUROFUNG)-RELATED"/>
    <property type="match status" value="1"/>
</dbReference>
<dbReference type="PRINTS" id="PR00359">
    <property type="entry name" value="BP450"/>
</dbReference>
<proteinExistence type="inferred from homology"/>
<organism evidence="3 4">
    <name type="scientific">Phytohabitans kaempferiae</name>
    <dbReference type="NCBI Taxonomy" id="1620943"/>
    <lineage>
        <taxon>Bacteria</taxon>
        <taxon>Bacillati</taxon>
        <taxon>Actinomycetota</taxon>
        <taxon>Actinomycetes</taxon>
        <taxon>Micromonosporales</taxon>
        <taxon>Micromonosporaceae</taxon>
    </lineage>
</organism>
<comment type="caution">
    <text evidence="3">The sequence shown here is derived from an EMBL/GenBank/DDBJ whole genome shotgun (WGS) entry which is preliminary data.</text>
</comment>